<dbReference type="Pfam" id="PF00561">
    <property type="entry name" value="Abhydrolase_1"/>
    <property type="match status" value="1"/>
</dbReference>
<name>A0ABW2I0Q1_9ACTN</name>
<proteinExistence type="inferred from homology"/>
<dbReference type="SUPFAM" id="SSF53474">
    <property type="entry name" value="alpha/beta-Hydrolases"/>
    <property type="match status" value="1"/>
</dbReference>
<dbReference type="GO" id="GO:0016787">
    <property type="term" value="F:hydrolase activity"/>
    <property type="evidence" value="ECO:0007669"/>
    <property type="project" value="UniProtKB-KW"/>
</dbReference>
<feature type="transmembrane region" description="Helical" evidence="3">
    <location>
        <begin position="50"/>
        <end position="70"/>
    </location>
</feature>
<organism evidence="5 6">
    <name type="scientific">Paractinoplanes rhizophilus</name>
    <dbReference type="NCBI Taxonomy" id="1416877"/>
    <lineage>
        <taxon>Bacteria</taxon>
        <taxon>Bacillati</taxon>
        <taxon>Actinomycetota</taxon>
        <taxon>Actinomycetes</taxon>
        <taxon>Micromonosporales</taxon>
        <taxon>Micromonosporaceae</taxon>
        <taxon>Paractinoplanes</taxon>
    </lineage>
</organism>
<dbReference type="RefSeq" id="WP_378973734.1">
    <property type="nucleotide sequence ID" value="NZ_JBHTBJ010000025.1"/>
</dbReference>
<keyword evidence="3" id="KW-0472">Membrane</keyword>
<evidence type="ECO:0000259" key="4">
    <source>
        <dbReference type="Pfam" id="PF00561"/>
    </source>
</evidence>
<keyword evidence="2 5" id="KW-0378">Hydrolase</keyword>
<evidence type="ECO:0000256" key="2">
    <source>
        <dbReference type="ARBA" id="ARBA00022801"/>
    </source>
</evidence>
<evidence type="ECO:0000256" key="3">
    <source>
        <dbReference type="SAM" id="Phobius"/>
    </source>
</evidence>
<keyword evidence="3" id="KW-1133">Transmembrane helix</keyword>
<feature type="transmembrane region" description="Helical" evidence="3">
    <location>
        <begin position="150"/>
        <end position="171"/>
    </location>
</feature>
<keyword evidence="6" id="KW-1185">Reference proteome</keyword>
<sequence length="503" mass="54675">MTTVEHTRPLAPRRALAGGGIRERLIAVSAVAALSGLVAAALLPRGPTTGTEVVALMAGTLIVGVLAGVLSQSRWAGLLGPVAHLTAYELARFTVFEVPGPTLDRPRLDVTLGVLLFLAVHVMYAVVALPPMVLGWIVGVTATRHDKRPAIVHIGAVLLAIGVAALAVQLVRPGRVAPVLDADGRPVPGSVAALEKVRLGGVDQWVSLRGRSRSNPVLLHLSGGPGSSDVGWVRTFNQPLEEHFTVAVWEQRGVGKSYPALDPAGTLTLDRIVADGIELSRHLAARFGQPKIYLTGNSWGSTLGVLMVQRNPELFYAYAGTGQMVSQRATDRVLYEQLRAYADDSGNTGLRDQLRALGPPPYRDVLGYAKVMEHYDAIEPYQHGAEFERARGLGGFFPGEYSLLDTWNEVRGFADMGGLLYPQLQELDFRVTVPRLDVPVYFMQGRHELTARSRFADEWIATLRAPIKRVYVFADSGHNPDAEEPARFNHLMVDTVLAETYRR</sequence>
<keyword evidence="3" id="KW-0812">Transmembrane</keyword>
<feature type="transmembrane region" description="Helical" evidence="3">
    <location>
        <begin position="112"/>
        <end position="138"/>
    </location>
</feature>
<evidence type="ECO:0000313" key="6">
    <source>
        <dbReference type="Proteomes" id="UP001596548"/>
    </source>
</evidence>
<dbReference type="EMBL" id="JBHTBJ010000025">
    <property type="protein sequence ID" value="MFC7277745.1"/>
    <property type="molecule type" value="Genomic_DNA"/>
</dbReference>
<gene>
    <name evidence="5" type="ORF">ACFQS1_27475</name>
</gene>
<dbReference type="PRINTS" id="PR00793">
    <property type="entry name" value="PROAMNOPTASE"/>
</dbReference>
<dbReference type="InterPro" id="IPR029058">
    <property type="entry name" value="AB_hydrolase_fold"/>
</dbReference>
<comment type="caution">
    <text evidence="5">The sequence shown here is derived from an EMBL/GenBank/DDBJ whole genome shotgun (WGS) entry which is preliminary data.</text>
</comment>
<feature type="domain" description="AB hydrolase-1" evidence="4">
    <location>
        <begin position="216"/>
        <end position="322"/>
    </location>
</feature>
<dbReference type="Proteomes" id="UP001596548">
    <property type="component" value="Unassembled WGS sequence"/>
</dbReference>
<evidence type="ECO:0000313" key="5">
    <source>
        <dbReference type="EMBL" id="MFC7277745.1"/>
    </source>
</evidence>
<protein>
    <submittedName>
        <fullName evidence="5">Alpha/beta fold hydrolase</fullName>
    </submittedName>
</protein>
<dbReference type="InterPro" id="IPR000073">
    <property type="entry name" value="AB_hydrolase_1"/>
</dbReference>
<comment type="similarity">
    <text evidence="1">Belongs to the peptidase S33 family.</text>
</comment>
<reference evidence="6" key="1">
    <citation type="journal article" date="2019" name="Int. J. Syst. Evol. Microbiol.">
        <title>The Global Catalogue of Microorganisms (GCM) 10K type strain sequencing project: providing services to taxonomists for standard genome sequencing and annotation.</title>
        <authorList>
            <consortium name="The Broad Institute Genomics Platform"/>
            <consortium name="The Broad Institute Genome Sequencing Center for Infectious Disease"/>
            <person name="Wu L."/>
            <person name="Ma J."/>
        </authorList>
    </citation>
    <scope>NUCLEOTIDE SEQUENCE [LARGE SCALE GENOMIC DNA]</scope>
    <source>
        <strain evidence="6">XZYJT-10</strain>
    </source>
</reference>
<accession>A0ABW2I0Q1</accession>
<feature type="transmembrane region" description="Helical" evidence="3">
    <location>
        <begin position="25"/>
        <end position="43"/>
    </location>
</feature>
<evidence type="ECO:0000256" key="1">
    <source>
        <dbReference type="ARBA" id="ARBA00010088"/>
    </source>
</evidence>
<dbReference type="Gene3D" id="3.40.50.1820">
    <property type="entry name" value="alpha/beta hydrolase"/>
    <property type="match status" value="1"/>
</dbReference>
<dbReference type="InterPro" id="IPR002410">
    <property type="entry name" value="Peptidase_S33"/>
</dbReference>